<protein>
    <submittedName>
        <fullName evidence="2">Chromosome partitioning protein ParA</fullName>
    </submittedName>
</protein>
<gene>
    <name evidence="2" type="ORF">AAJCM20276_37460</name>
</gene>
<proteinExistence type="predicted"/>
<dbReference type="InterPro" id="IPR002586">
    <property type="entry name" value="CobQ/CobB/MinD/ParA_Nub-bd_dom"/>
</dbReference>
<dbReference type="Proteomes" id="UP000515220">
    <property type="component" value="Plasmid pAAJCM20276_3"/>
</dbReference>
<dbReference type="InterPro" id="IPR048089">
    <property type="entry name" value="McdA"/>
</dbReference>
<dbReference type="InterPro" id="IPR027417">
    <property type="entry name" value="P-loop_NTPase"/>
</dbReference>
<dbReference type="PIRSF" id="PIRSF009320">
    <property type="entry name" value="Nuc_binding_HP_1000"/>
    <property type="match status" value="1"/>
</dbReference>
<dbReference type="Pfam" id="PF01656">
    <property type="entry name" value="CbiA"/>
    <property type="match status" value="1"/>
</dbReference>
<dbReference type="AlphaFoldDB" id="A0A6S6PX03"/>
<name>A0A6S6PX03_ACEAC</name>
<dbReference type="NCBIfam" id="NF041546">
    <property type="entry name" value="ParA_partition"/>
    <property type="match status" value="1"/>
</dbReference>
<evidence type="ECO:0000259" key="1">
    <source>
        <dbReference type="Pfam" id="PF01656"/>
    </source>
</evidence>
<accession>A0A6S6PX03</accession>
<dbReference type="EMBL" id="AP023329">
    <property type="protein sequence ID" value="BCI69122.1"/>
    <property type="molecule type" value="Genomic_DNA"/>
</dbReference>
<evidence type="ECO:0000313" key="2">
    <source>
        <dbReference type="EMBL" id="BCI69122.1"/>
    </source>
</evidence>
<dbReference type="PANTHER" id="PTHR13696:SF96">
    <property type="entry name" value="COBQ_COBB_MIND_PARA NUCLEOTIDE BINDING DOMAIN-CONTAINING PROTEIN"/>
    <property type="match status" value="1"/>
</dbReference>
<reference evidence="2 3" key="1">
    <citation type="submission" date="2020-07" db="EMBL/GenBank/DDBJ databases">
        <title>Complete Genome Sequence of an acetic acid bacterium, Acetobacter aceti JCM20276.</title>
        <authorList>
            <person name="Hirose Y."/>
            <person name="Mihara H."/>
        </authorList>
    </citation>
    <scope>NUCLEOTIDE SEQUENCE [LARGE SCALE GENOMIC DNA]</scope>
    <source>
        <strain evidence="2 3">JCM20276</strain>
        <plasmid evidence="2 3">pAAJCM20276_3</plasmid>
    </source>
</reference>
<sequence length="227" mass="24301">MLTQKHGDMKTIAIISQKGGAGKTTLALHLATSASAAGYVSLILDTDPQATASSWKAWRGDVEPDVVDCAAHALLSRKLEQASELGAELSIIDTPPHADIMAREACRVADFLLIPCRPRAFDMDAVRTTAELVRASGKPAFVIFTAGPPRAPQVYKEAAEVVAQFGIPVAPVVLPERAVFHHSVGSGRTAQEAEPESKAAADIALLWNWVCDQVNMPSHKQDDTKTR</sequence>
<evidence type="ECO:0000313" key="3">
    <source>
        <dbReference type="Proteomes" id="UP000515220"/>
    </source>
</evidence>
<feature type="domain" description="CobQ/CobB/MinD/ParA nucleotide binding" evidence="1">
    <location>
        <begin position="12"/>
        <end position="187"/>
    </location>
</feature>
<keyword evidence="2" id="KW-0614">Plasmid</keyword>
<dbReference type="CDD" id="cd02042">
    <property type="entry name" value="ParAB_family"/>
    <property type="match status" value="1"/>
</dbReference>
<dbReference type="Gene3D" id="3.40.50.300">
    <property type="entry name" value="P-loop containing nucleotide triphosphate hydrolases"/>
    <property type="match status" value="1"/>
</dbReference>
<dbReference type="InterPro" id="IPR050678">
    <property type="entry name" value="DNA_Partitioning_ATPase"/>
</dbReference>
<dbReference type="PANTHER" id="PTHR13696">
    <property type="entry name" value="P-LOOP CONTAINING NUCLEOSIDE TRIPHOSPHATE HYDROLASE"/>
    <property type="match status" value="1"/>
</dbReference>
<organism evidence="2 3">
    <name type="scientific">Acetobacter aceti</name>
    <dbReference type="NCBI Taxonomy" id="435"/>
    <lineage>
        <taxon>Bacteria</taxon>
        <taxon>Pseudomonadati</taxon>
        <taxon>Pseudomonadota</taxon>
        <taxon>Alphaproteobacteria</taxon>
        <taxon>Acetobacterales</taxon>
        <taxon>Acetobacteraceae</taxon>
        <taxon>Acetobacter</taxon>
        <taxon>Acetobacter subgen. Acetobacter</taxon>
    </lineage>
</organism>
<dbReference type="SUPFAM" id="SSF52540">
    <property type="entry name" value="P-loop containing nucleoside triphosphate hydrolases"/>
    <property type="match status" value="1"/>
</dbReference>
<geneLocation type="plasmid" evidence="2 3">
    <name>pAAJCM20276_3</name>
</geneLocation>